<dbReference type="GO" id="GO:0016757">
    <property type="term" value="F:glycosyltransferase activity"/>
    <property type="evidence" value="ECO:0007669"/>
    <property type="project" value="UniProtKB-KW"/>
</dbReference>
<feature type="domain" description="Glycosyl transferase family 1" evidence="3">
    <location>
        <begin position="197"/>
        <end position="352"/>
    </location>
</feature>
<keyword evidence="1" id="KW-0328">Glycosyltransferase</keyword>
<protein>
    <submittedName>
        <fullName evidence="5">Glycosyltransferase</fullName>
    </submittedName>
</protein>
<feature type="domain" description="Glycosyltransferase subfamily 4-like N-terminal" evidence="4">
    <location>
        <begin position="16"/>
        <end position="176"/>
    </location>
</feature>
<dbReference type="SUPFAM" id="SSF53756">
    <property type="entry name" value="UDP-Glycosyltransferase/glycogen phosphorylase"/>
    <property type="match status" value="1"/>
</dbReference>
<dbReference type="Pfam" id="PF00534">
    <property type="entry name" value="Glycos_transf_1"/>
    <property type="match status" value="1"/>
</dbReference>
<evidence type="ECO:0000259" key="3">
    <source>
        <dbReference type="Pfam" id="PF00534"/>
    </source>
</evidence>
<evidence type="ECO:0000313" key="6">
    <source>
        <dbReference type="Proteomes" id="UP000663583"/>
    </source>
</evidence>
<sequence length="387" mass="40929">MRIAIVHGDDLIGDGCEQLAAALAGHGHQVTSYPRRPNHASAEAGAHRDFAVVPICAGPATPQSAAQVLPFVGDWASELASVWSSNPPDVVHGHGWLGGLAAQLAARRHGAPTVQTFRGLTAMWRPSHVDASQTERARLEPLLVRNATWVTGGSSDELMTLARLRRNRAKLSVLSTGVDVSRFSPVGPALDRTHHYRILCFGPDLSGANGFDRTIRALPKLPGAELVIVETAPSADGDTDRAALAGLAAQLGVRDRVHFLGTVAADQLPMLLRSADVVACAPRQGGDATSALRAMASGVAVVAVAIGALTDTIIHSVTGLLVSPNVPREFADALKTLQCQPFRREGMGAAGRLRAESRFNWERIALDALNIYRQADSVQPRQVANTG</sequence>
<evidence type="ECO:0000313" key="5">
    <source>
        <dbReference type="EMBL" id="QPI37733.1"/>
    </source>
</evidence>
<dbReference type="Gene3D" id="3.40.50.2000">
    <property type="entry name" value="Glycogen Phosphorylase B"/>
    <property type="match status" value="2"/>
</dbReference>
<dbReference type="Proteomes" id="UP000663583">
    <property type="component" value="Chromosome"/>
</dbReference>
<proteinExistence type="predicted"/>
<dbReference type="EMBL" id="CP065047">
    <property type="protein sequence ID" value="QPI37733.1"/>
    <property type="molecule type" value="Genomic_DNA"/>
</dbReference>
<dbReference type="InterPro" id="IPR001296">
    <property type="entry name" value="Glyco_trans_1"/>
</dbReference>
<dbReference type="PANTHER" id="PTHR12526:SF635">
    <property type="entry name" value="GLYCOSYL TRANSFERASE GROUP 1"/>
    <property type="match status" value="1"/>
</dbReference>
<evidence type="ECO:0000256" key="1">
    <source>
        <dbReference type="ARBA" id="ARBA00022676"/>
    </source>
</evidence>
<dbReference type="Pfam" id="PF13579">
    <property type="entry name" value="Glyco_trans_4_4"/>
    <property type="match status" value="1"/>
</dbReference>
<dbReference type="InterPro" id="IPR028098">
    <property type="entry name" value="Glyco_trans_4-like_N"/>
</dbReference>
<evidence type="ECO:0000256" key="2">
    <source>
        <dbReference type="ARBA" id="ARBA00022679"/>
    </source>
</evidence>
<accession>A0AAX1JBH2</accession>
<evidence type="ECO:0000259" key="4">
    <source>
        <dbReference type="Pfam" id="PF13579"/>
    </source>
</evidence>
<dbReference type="KEGG" id="mku:I2456_26355"/>
<dbReference type="AlphaFoldDB" id="A0AAX1JBH2"/>
<gene>
    <name evidence="5" type="ORF">I2456_26355</name>
</gene>
<dbReference type="RefSeq" id="WP_085074692.1">
    <property type="nucleotide sequence ID" value="NZ_BLKU01000005.1"/>
</dbReference>
<dbReference type="PANTHER" id="PTHR12526">
    <property type="entry name" value="GLYCOSYLTRANSFERASE"/>
    <property type="match status" value="1"/>
</dbReference>
<reference evidence="5" key="1">
    <citation type="submission" date="2020-11" db="EMBL/GenBank/DDBJ databases">
        <title>Intraspecies plasmid and genomic variation of Mycobacterium kubicae revealed by the complete genome sequences of two clinical isolates.</title>
        <authorList>
            <person name="Hendrix J.R."/>
            <person name="Epperson L.E."/>
            <person name="Honda J.R."/>
            <person name="Strong M."/>
        </authorList>
    </citation>
    <scope>NUCLEOTIDE SEQUENCE</scope>
    <source>
        <strain evidence="5">JCM 13573</strain>
    </source>
</reference>
<organism evidence="5 6">
    <name type="scientific">Mycobacterium kubicae</name>
    <dbReference type="NCBI Taxonomy" id="120959"/>
    <lineage>
        <taxon>Bacteria</taxon>
        <taxon>Bacillati</taxon>
        <taxon>Actinomycetota</taxon>
        <taxon>Actinomycetes</taxon>
        <taxon>Mycobacteriales</taxon>
        <taxon>Mycobacteriaceae</taxon>
        <taxon>Mycobacterium</taxon>
        <taxon>Mycobacterium simiae complex</taxon>
    </lineage>
</organism>
<keyword evidence="2" id="KW-0808">Transferase</keyword>
<name>A0AAX1JBH2_9MYCO</name>